<dbReference type="EMBL" id="RXYK01000003">
    <property type="protein sequence ID" value="RTY39088.1"/>
    <property type="molecule type" value="Genomic_DNA"/>
</dbReference>
<comment type="caution">
    <text evidence="11">The sequence shown here is derived from an EMBL/GenBank/DDBJ whole genome shotgun (WGS) entry which is preliminary data.</text>
</comment>
<dbReference type="GO" id="GO:0005829">
    <property type="term" value="C:cytosol"/>
    <property type="evidence" value="ECO:0007669"/>
    <property type="project" value="TreeGrafter"/>
</dbReference>
<dbReference type="GO" id="GO:0051539">
    <property type="term" value="F:4 iron, 4 sulfur cluster binding"/>
    <property type="evidence" value="ECO:0007669"/>
    <property type="project" value="UniProtKB-KW"/>
</dbReference>
<dbReference type="CDD" id="cd01335">
    <property type="entry name" value="Radical_SAM"/>
    <property type="match status" value="1"/>
</dbReference>
<dbReference type="EMBL" id="WUBZ01000011">
    <property type="protein sequence ID" value="MWV54384.1"/>
    <property type="molecule type" value="Genomic_DNA"/>
</dbReference>
<gene>
    <name evidence="11" type="ORF">EKD02_03050</name>
    <name evidence="10" type="ORF">GJ685_04805</name>
</gene>
<dbReference type="Gene3D" id="3.80.30.20">
    <property type="entry name" value="tm_1862 like domain"/>
    <property type="match status" value="1"/>
</dbReference>
<keyword evidence="4" id="KW-0949">S-adenosyl-L-methionine</keyword>
<dbReference type="SMART" id="SM00729">
    <property type="entry name" value="Elp3"/>
    <property type="match status" value="1"/>
</dbReference>
<keyword evidence="2" id="KW-0004">4Fe-4S</keyword>
<reference evidence="10 13" key="2">
    <citation type="submission" date="2019-11" db="EMBL/GenBank/DDBJ databases">
        <title>Green- and brown-colored morphotypes of Chlorobia in the stratified aquatic ecosystems of Kandalaksha Gulf (White Sea): A model for study of the accessory genome evolution.</title>
        <authorList>
            <person name="Grouzdev D.S."/>
        </authorList>
    </citation>
    <scope>NUCLEOTIDE SEQUENCE [LARGE SCALE GENOMIC DNA]</scope>
    <source>
        <strain evidence="10 13">ZM</strain>
    </source>
</reference>
<dbReference type="InterPro" id="IPR007197">
    <property type="entry name" value="rSAM"/>
</dbReference>
<keyword evidence="7" id="KW-0411">Iron-sulfur</keyword>
<protein>
    <submittedName>
        <fullName evidence="11">MiaB/RimO family radical SAM methylthiotransferase</fullName>
        <ecNumber evidence="11">2.8.4.-</ecNumber>
    </submittedName>
</protein>
<dbReference type="Gene3D" id="3.40.50.12160">
    <property type="entry name" value="Methylthiotransferase, N-terminal domain"/>
    <property type="match status" value="1"/>
</dbReference>
<dbReference type="GO" id="GO:0035597">
    <property type="term" value="F:tRNA-2-methylthio-N(6)-dimethylallyladenosine(37) synthase activity"/>
    <property type="evidence" value="ECO:0007669"/>
    <property type="project" value="TreeGrafter"/>
</dbReference>
<evidence type="ECO:0000313" key="11">
    <source>
        <dbReference type="EMBL" id="RTY39088.1"/>
    </source>
</evidence>
<dbReference type="InterPro" id="IPR006638">
    <property type="entry name" value="Elp3/MiaA/NifB-like_rSAM"/>
</dbReference>
<evidence type="ECO:0000313" key="12">
    <source>
        <dbReference type="Proteomes" id="UP000279908"/>
    </source>
</evidence>
<dbReference type="Pfam" id="PF04055">
    <property type="entry name" value="Radical_SAM"/>
    <property type="match status" value="1"/>
</dbReference>
<evidence type="ECO:0000256" key="4">
    <source>
        <dbReference type="ARBA" id="ARBA00022691"/>
    </source>
</evidence>
<evidence type="ECO:0000313" key="10">
    <source>
        <dbReference type="EMBL" id="MWV54384.1"/>
    </source>
</evidence>
<dbReference type="PROSITE" id="PS51449">
    <property type="entry name" value="MTTASE_N"/>
    <property type="match status" value="1"/>
</dbReference>
<dbReference type="InterPro" id="IPR038135">
    <property type="entry name" value="Methylthiotransferase_N_sf"/>
</dbReference>
<dbReference type="AlphaFoldDB" id="A0A3S0L2E0"/>
<feature type="domain" description="Radical SAM core" evidence="9">
    <location>
        <begin position="150"/>
        <end position="381"/>
    </location>
</feature>
<evidence type="ECO:0000256" key="6">
    <source>
        <dbReference type="ARBA" id="ARBA00023004"/>
    </source>
</evidence>
<dbReference type="InterPro" id="IPR058240">
    <property type="entry name" value="rSAM_sf"/>
</dbReference>
<dbReference type="SFLD" id="SFLDS00029">
    <property type="entry name" value="Radical_SAM"/>
    <property type="match status" value="1"/>
</dbReference>
<organism evidence="11 12">
    <name type="scientific">Chlorobium phaeovibrioides</name>
    <dbReference type="NCBI Taxonomy" id="1094"/>
    <lineage>
        <taxon>Bacteria</taxon>
        <taxon>Pseudomonadati</taxon>
        <taxon>Chlorobiota</taxon>
        <taxon>Chlorobiia</taxon>
        <taxon>Chlorobiales</taxon>
        <taxon>Chlorobiaceae</taxon>
        <taxon>Chlorobium/Pelodictyon group</taxon>
        <taxon>Chlorobium</taxon>
    </lineage>
</organism>
<evidence type="ECO:0000313" key="13">
    <source>
        <dbReference type="Proteomes" id="UP000489351"/>
    </source>
</evidence>
<dbReference type="InterPro" id="IPR020612">
    <property type="entry name" value="Methylthiotransferase_CS"/>
</dbReference>
<comment type="cofactor">
    <cofactor evidence="1">
        <name>[4Fe-4S] cluster</name>
        <dbReference type="ChEBI" id="CHEBI:49883"/>
    </cofactor>
</comment>
<evidence type="ECO:0000256" key="5">
    <source>
        <dbReference type="ARBA" id="ARBA00022723"/>
    </source>
</evidence>
<keyword evidence="13" id="KW-1185">Reference proteome</keyword>
<evidence type="ECO:0000256" key="3">
    <source>
        <dbReference type="ARBA" id="ARBA00022679"/>
    </source>
</evidence>
<feature type="domain" description="MTTase N-terminal" evidence="8">
    <location>
        <begin position="7"/>
        <end position="119"/>
    </location>
</feature>
<dbReference type="InterPro" id="IPR005839">
    <property type="entry name" value="Methylthiotransferase"/>
</dbReference>
<dbReference type="SFLD" id="SFLDG01082">
    <property type="entry name" value="B12-binding_domain_containing"/>
    <property type="match status" value="1"/>
</dbReference>
<evidence type="ECO:0000256" key="7">
    <source>
        <dbReference type="ARBA" id="ARBA00023014"/>
    </source>
</evidence>
<reference evidence="11 12" key="1">
    <citation type="submission" date="2018-12" db="EMBL/GenBank/DDBJ databases">
        <authorList>
            <person name="Lunina O.N."/>
            <person name="Grouzdev D.S."/>
            <person name="Gorlenko V.M."/>
            <person name="Savvichev A.S."/>
        </authorList>
    </citation>
    <scope>NUCLEOTIDE SEQUENCE [LARGE SCALE GENOMIC DNA]</scope>
    <source>
        <strain evidence="11 12">BrKhr-17</strain>
    </source>
</reference>
<dbReference type="PROSITE" id="PS01278">
    <property type="entry name" value="MTTASE_RADICAL"/>
    <property type="match status" value="1"/>
</dbReference>
<proteinExistence type="predicted"/>
<evidence type="ECO:0000259" key="8">
    <source>
        <dbReference type="PROSITE" id="PS51449"/>
    </source>
</evidence>
<sequence length="451" mass="49085">MDATEKKTVSGVTLGCKLNYAETASILQSLVERGWRIAGPQEQPDLIVVHSCAVTKQAEQKCRQKIRGLVRRHPDSRVVVTGCYAQLSPGLIADIEGVDAVLGNDEKFDSSSYMGVVAAPPPAGKPVVCVSDEGGFLTAHRACSLPSGSEGERTRAFLKLQDGCDYGCAYCTIPLARGRSRSVPPEVVLQQAQMLADSGYREIVLTGVNTGDYRSGTTGFLELLRMLEDIDVPRIRISSLEPDILTDELVALVAASRTIVPHFHLPLQNGSDRILGAMRRRYRTADYRERLLGAVDAIEDCAVGADVMVGYPGENDDDFGDTVRFIEGLPLAYLHVFSCSVRPGTVLAREVSCGERLAVAPQVASGRSAILKEIGERKAAEFRLRYLGRRCRVLFEECRQAGNGTLRWSGYSRNYLPVWVDIPADERSLSGMELPVAIVGAGLQLEGRLLS</sequence>
<dbReference type="PANTHER" id="PTHR43020:SF2">
    <property type="entry name" value="MITOCHONDRIAL TRNA METHYLTHIOTRANSFERASE CDK5RAP1"/>
    <property type="match status" value="1"/>
</dbReference>
<keyword evidence="5" id="KW-0479">Metal-binding</keyword>
<dbReference type="Proteomes" id="UP000279908">
    <property type="component" value="Unassembled WGS sequence"/>
</dbReference>
<name>A0A3S0L2E0_CHLPH</name>
<keyword evidence="6" id="KW-0408">Iron</keyword>
<dbReference type="PANTHER" id="PTHR43020">
    <property type="entry name" value="CDK5 REGULATORY SUBUNIT-ASSOCIATED PROTEIN 1"/>
    <property type="match status" value="1"/>
</dbReference>
<dbReference type="GO" id="GO:0046872">
    <property type="term" value="F:metal ion binding"/>
    <property type="evidence" value="ECO:0007669"/>
    <property type="project" value="UniProtKB-KW"/>
</dbReference>
<dbReference type="SUPFAM" id="SSF102114">
    <property type="entry name" value="Radical SAM enzymes"/>
    <property type="match status" value="1"/>
</dbReference>
<dbReference type="InterPro" id="IPR023404">
    <property type="entry name" value="rSAM_horseshoe"/>
</dbReference>
<dbReference type="InterPro" id="IPR013848">
    <property type="entry name" value="Methylthiotransferase_N"/>
</dbReference>
<dbReference type="Proteomes" id="UP000489351">
    <property type="component" value="Unassembled WGS sequence"/>
</dbReference>
<evidence type="ECO:0000256" key="1">
    <source>
        <dbReference type="ARBA" id="ARBA00001966"/>
    </source>
</evidence>
<dbReference type="NCBIfam" id="TIGR00089">
    <property type="entry name" value="MiaB/RimO family radical SAM methylthiotransferase"/>
    <property type="match status" value="1"/>
</dbReference>
<evidence type="ECO:0000259" key="9">
    <source>
        <dbReference type="PROSITE" id="PS51918"/>
    </source>
</evidence>
<dbReference type="RefSeq" id="WP_126341947.1">
    <property type="nucleotide sequence ID" value="NZ_CP041698.1"/>
</dbReference>
<dbReference type="Pfam" id="PF00919">
    <property type="entry name" value="UPF0004"/>
    <property type="match status" value="1"/>
</dbReference>
<dbReference type="EC" id="2.8.4.-" evidence="11"/>
<dbReference type="PROSITE" id="PS51918">
    <property type="entry name" value="RADICAL_SAM"/>
    <property type="match status" value="1"/>
</dbReference>
<keyword evidence="3 11" id="KW-0808">Transferase</keyword>
<evidence type="ECO:0000256" key="2">
    <source>
        <dbReference type="ARBA" id="ARBA00022485"/>
    </source>
</evidence>
<accession>A0A3S0L2E0</accession>